<reference evidence="2 3" key="1">
    <citation type="journal article" date="2012" name="Science">
        <title>The Paleozoic origin of enzymatic lignin decomposition reconstructed from 31 fungal genomes.</title>
        <authorList>
            <person name="Floudas D."/>
            <person name="Binder M."/>
            <person name="Riley R."/>
            <person name="Barry K."/>
            <person name="Blanchette R.A."/>
            <person name="Henrissat B."/>
            <person name="Martinez A.T."/>
            <person name="Otillar R."/>
            <person name="Spatafora J.W."/>
            <person name="Yadav J.S."/>
            <person name="Aerts A."/>
            <person name="Benoit I."/>
            <person name="Boyd A."/>
            <person name="Carlson A."/>
            <person name="Copeland A."/>
            <person name="Coutinho P.M."/>
            <person name="de Vries R.P."/>
            <person name="Ferreira P."/>
            <person name="Findley K."/>
            <person name="Foster B."/>
            <person name="Gaskell J."/>
            <person name="Glotzer D."/>
            <person name="Gorecki P."/>
            <person name="Heitman J."/>
            <person name="Hesse C."/>
            <person name="Hori C."/>
            <person name="Igarashi K."/>
            <person name="Jurgens J.A."/>
            <person name="Kallen N."/>
            <person name="Kersten P."/>
            <person name="Kohler A."/>
            <person name="Kuees U."/>
            <person name="Kumar T.K.A."/>
            <person name="Kuo A."/>
            <person name="LaButti K."/>
            <person name="Larrondo L.F."/>
            <person name="Lindquist E."/>
            <person name="Ling A."/>
            <person name="Lombard V."/>
            <person name="Lucas S."/>
            <person name="Lundell T."/>
            <person name="Martin R."/>
            <person name="McLaughlin D.J."/>
            <person name="Morgenstern I."/>
            <person name="Morin E."/>
            <person name="Murat C."/>
            <person name="Nagy L.G."/>
            <person name="Nolan M."/>
            <person name="Ohm R.A."/>
            <person name="Patyshakuliyeva A."/>
            <person name="Rokas A."/>
            <person name="Ruiz-Duenas F.J."/>
            <person name="Sabat G."/>
            <person name="Salamov A."/>
            <person name="Samejima M."/>
            <person name="Schmutz J."/>
            <person name="Slot J.C."/>
            <person name="St John F."/>
            <person name="Stenlid J."/>
            <person name="Sun H."/>
            <person name="Sun S."/>
            <person name="Syed K."/>
            <person name="Tsang A."/>
            <person name="Wiebenga A."/>
            <person name="Young D."/>
            <person name="Pisabarro A."/>
            <person name="Eastwood D.C."/>
            <person name="Martin F."/>
            <person name="Cullen D."/>
            <person name="Grigoriev I.V."/>
            <person name="Hibbett D.S."/>
        </authorList>
    </citation>
    <scope>NUCLEOTIDE SEQUENCE [LARGE SCALE GENOMIC DNA]</scope>
    <source>
        <strain evidence="2 3">ATCC 11539</strain>
    </source>
</reference>
<dbReference type="AlphaFoldDB" id="S7Q740"/>
<name>S7Q740_GLOTA</name>
<feature type="compositionally biased region" description="Acidic residues" evidence="1">
    <location>
        <begin position="1"/>
        <end position="23"/>
    </location>
</feature>
<keyword evidence="3" id="KW-1185">Reference proteome</keyword>
<feature type="compositionally biased region" description="Acidic residues" evidence="1">
    <location>
        <begin position="39"/>
        <end position="55"/>
    </location>
</feature>
<protein>
    <submittedName>
        <fullName evidence="2">Uncharacterized protein</fullName>
    </submittedName>
</protein>
<feature type="compositionally biased region" description="Basic and acidic residues" evidence="1">
    <location>
        <begin position="105"/>
        <end position="117"/>
    </location>
</feature>
<accession>S7Q740</accession>
<gene>
    <name evidence="2" type="ORF">GLOTRDRAFT_93389</name>
</gene>
<evidence type="ECO:0000256" key="1">
    <source>
        <dbReference type="SAM" id="MobiDB-lite"/>
    </source>
</evidence>
<sequence>MATYFGDEEEGYMYDNKDEDEDDDRHVLPSSPSSRVDWSVDETGEVDEESEPEAEDWAKNVITGSWDDQKGRDAYPRGSNERGVGAPARKNVSSVAPKRKPTNPDVKKPNPSEKSKSEPGPASSKESKSKKDTNRK</sequence>
<organism evidence="2 3">
    <name type="scientific">Gloeophyllum trabeum (strain ATCC 11539 / FP-39264 / Madison 617)</name>
    <name type="common">Brown rot fungus</name>
    <dbReference type="NCBI Taxonomy" id="670483"/>
    <lineage>
        <taxon>Eukaryota</taxon>
        <taxon>Fungi</taxon>
        <taxon>Dikarya</taxon>
        <taxon>Basidiomycota</taxon>
        <taxon>Agaricomycotina</taxon>
        <taxon>Agaricomycetes</taxon>
        <taxon>Gloeophyllales</taxon>
        <taxon>Gloeophyllaceae</taxon>
        <taxon>Gloeophyllum</taxon>
    </lineage>
</organism>
<feature type="compositionally biased region" description="Basic and acidic residues" evidence="1">
    <location>
        <begin position="125"/>
        <end position="136"/>
    </location>
</feature>
<dbReference type="EMBL" id="KB469301">
    <property type="protein sequence ID" value="EPQ55846.1"/>
    <property type="molecule type" value="Genomic_DNA"/>
</dbReference>
<dbReference type="GeneID" id="19309486"/>
<dbReference type="KEGG" id="gtr:GLOTRDRAFT_93389"/>
<dbReference type="HOGENOM" id="CLU_1875655_0_0_1"/>
<feature type="region of interest" description="Disordered" evidence="1">
    <location>
        <begin position="1"/>
        <end position="136"/>
    </location>
</feature>
<dbReference type="Proteomes" id="UP000030669">
    <property type="component" value="Unassembled WGS sequence"/>
</dbReference>
<dbReference type="RefSeq" id="XP_007865875.1">
    <property type="nucleotide sequence ID" value="XM_007867684.1"/>
</dbReference>
<proteinExistence type="predicted"/>
<evidence type="ECO:0000313" key="2">
    <source>
        <dbReference type="EMBL" id="EPQ55846.1"/>
    </source>
</evidence>
<evidence type="ECO:0000313" key="3">
    <source>
        <dbReference type="Proteomes" id="UP000030669"/>
    </source>
</evidence>